<reference evidence="2 3" key="1">
    <citation type="submission" date="2019-10" db="EMBL/GenBank/DDBJ databases">
        <title>Extracellular Electron Transfer in a Candidatus Methanoperedens spp. Enrichment Culture.</title>
        <authorList>
            <person name="Berger S."/>
            <person name="Rangel Shaw D."/>
            <person name="Berben T."/>
            <person name="In 'T Zandt M."/>
            <person name="Frank J."/>
            <person name="Reimann J."/>
            <person name="Jetten M.S.M."/>
            <person name="Welte C.U."/>
        </authorList>
    </citation>
    <scope>NUCLEOTIDE SEQUENCE [LARGE SCALE GENOMIC DNA]</scope>
    <source>
        <strain evidence="2">SB12</strain>
    </source>
</reference>
<dbReference type="Proteomes" id="UP000460298">
    <property type="component" value="Unassembled WGS sequence"/>
</dbReference>
<comment type="caution">
    <text evidence="2">The sequence shown here is derived from an EMBL/GenBank/DDBJ whole genome shotgun (WGS) entry which is preliminary data.</text>
</comment>
<evidence type="ECO:0000313" key="3">
    <source>
        <dbReference type="Proteomes" id="UP000460298"/>
    </source>
</evidence>
<gene>
    <name evidence="2" type="ORF">F9K24_10685</name>
</gene>
<protein>
    <submittedName>
        <fullName evidence="2">Uncharacterized protein</fullName>
    </submittedName>
</protein>
<dbReference type="AlphaFoldDB" id="A0A833LYQ3"/>
<evidence type="ECO:0000256" key="1">
    <source>
        <dbReference type="SAM" id="MobiDB-lite"/>
    </source>
</evidence>
<dbReference type="EMBL" id="WBUI01000009">
    <property type="protein sequence ID" value="KAB2932386.1"/>
    <property type="molecule type" value="Genomic_DNA"/>
</dbReference>
<sequence>MTALSAVLSLYAEHIAPFARHDDFYGNILLPSVIGNQKGRLRAIINRRPFFLYKAWALSTPESLVFLKRQEKELLLPLSDELLENGLKPICTALSTLPASLTSSSLSLSSIVETIFRFLIVSMQDELALRLAAMFGDRAGLFLRRSSVLLCTVDPTLRRSPIIDDWMAAFDSETLHDLQALAGEGDVVYRRLPGETSSGAALFYSLFDNRSGSAILSELYHVVGSPAVALERRSMQSLLLYVFEALLSSGRLFTAFRLYQALAKSGSDQRIVRSMAEQCMRVALLNDRISLYARLASDDDAHDHHRRLRYVQALYGSVRARAVKQLLHHNGIDDGLTTEPGSAGESDAAPDESLKQRQEHELYNNFEELLLDEKPREELRAARRYIASFAGDDYRLRALLGRFYQESEPETALRHYNVSSYPSLRRYLAMRLGQRLGRPVQKRDQRLRKMLESSSAHPDHGSGDPHERR</sequence>
<evidence type="ECO:0000313" key="2">
    <source>
        <dbReference type="EMBL" id="KAB2932386.1"/>
    </source>
</evidence>
<name>A0A833LYQ3_9LEPT</name>
<proteinExistence type="predicted"/>
<feature type="region of interest" description="Disordered" evidence="1">
    <location>
        <begin position="331"/>
        <end position="355"/>
    </location>
</feature>
<accession>A0A833LYQ3</accession>
<organism evidence="2 3">
    <name type="scientific">Leptonema illini</name>
    <dbReference type="NCBI Taxonomy" id="183"/>
    <lineage>
        <taxon>Bacteria</taxon>
        <taxon>Pseudomonadati</taxon>
        <taxon>Spirochaetota</taxon>
        <taxon>Spirochaetia</taxon>
        <taxon>Leptospirales</taxon>
        <taxon>Leptospiraceae</taxon>
        <taxon>Leptonema</taxon>
    </lineage>
</organism>
<feature type="region of interest" description="Disordered" evidence="1">
    <location>
        <begin position="449"/>
        <end position="469"/>
    </location>
</feature>